<proteinExistence type="predicted"/>
<dbReference type="Proteomes" id="UP000231463">
    <property type="component" value="Segment"/>
</dbReference>
<keyword evidence="2" id="KW-1185">Reference proteome</keyword>
<keyword evidence="1" id="KW-0030">Aminoacyl-tRNA synthetase</keyword>
<protein>
    <submittedName>
        <fullName evidence="1">Valyl-tRNA synthetase modifier</fullName>
    </submittedName>
</protein>
<sequence length="108" mass="12077">MQKIALVLSLLLISGANASGDNMEESLKIAKSFCSTNAECIDILSLQLDGAYEDGVRASKSKSKSEWNVLINRKTKQLNNLCDKAPNTEICFDYRNRLLEQYMRGLTN</sequence>
<organism evidence="1 2">
    <name type="scientific">Salmonella phage Melville</name>
    <dbReference type="NCBI Taxonomy" id="2041413"/>
    <lineage>
        <taxon>Viruses</taxon>
        <taxon>Duplodnaviria</taxon>
        <taxon>Heunggongvirae</taxon>
        <taxon>Uroviricota</taxon>
        <taxon>Caudoviricetes</taxon>
        <taxon>Pantevenvirales</taxon>
        <taxon>Straboviridae</taxon>
        <taxon>Tevenvirinae</taxon>
        <taxon>Gelderlandvirus</taxon>
        <taxon>Gelderlandvirus melville</taxon>
    </lineage>
</organism>
<reference evidence="2" key="1">
    <citation type="submission" date="2017-09" db="EMBL/GenBank/DDBJ databases">
        <title>The complete genome of Salmonella phage Melville.</title>
        <authorList>
            <person name="Zhang K."/>
            <person name="Xie Y."/>
            <person name="Liu M."/>
            <person name="Gill J."/>
        </authorList>
    </citation>
    <scope>NUCLEOTIDE SEQUENCE [LARGE SCALE GENOMIC DNA]</scope>
</reference>
<dbReference type="GO" id="GO:0004812">
    <property type="term" value="F:aminoacyl-tRNA ligase activity"/>
    <property type="evidence" value="ECO:0007669"/>
    <property type="project" value="UniProtKB-KW"/>
</dbReference>
<evidence type="ECO:0000313" key="2">
    <source>
        <dbReference type="Proteomes" id="UP000231463"/>
    </source>
</evidence>
<evidence type="ECO:0000313" key="1">
    <source>
        <dbReference type="EMBL" id="ATN93081.1"/>
    </source>
</evidence>
<gene>
    <name evidence="1" type="ORF">CPT_Melville_107</name>
</gene>
<keyword evidence="1" id="KW-0436">Ligase</keyword>
<name>A0A2D1GMC8_9CAUD</name>
<dbReference type="EMBL" id="MF957259">
    <property type="protein sequence ID" value="ATN93081.1"/>
    <property type="molecule type" value="Genomic_DNA"/>
</dbReference>
<accession>A0A2D1GMC8</accession>